<accession>A0A0F9D8F8</accession>
<feature type="non-terminal residue" evidence="1">
    <location>
        <position position="40"/>
    </location>
</feature>
<proteinExistence type="predicted"/>
<name>A0A0F9D8F8_9ZZZZ</name>
<gene>
    <name evidence="1" type="ORF">LCGC14_2229790</name>
</gene>
<evidence type="ECO:0000313" key="1">
    <source>
        <dbReference type="EMBL" id="KKL57993.1"/>
    </source>
</evidence>
<dbReference type="EMBL" id="LAZR01029970">
    <property type="protein sequence ID" value="KKL57993.1"/>
    <property type="molecule type" value="Genomic_DNA"/>
</dbReference>
<comment type="caution">
    <text evidence="1">The sequence shown here is derived from an EMBL/GenBank/DDBJ whole genome shotgun (WGS) entry which is preliminary data.</text>
</comment>
<reference evidence="1" key="1">
    <citation type="journal article" date="2015" name="Nature">
        <title>Complex archaea that bridge the gap between prokaryotes and eukaryotes.</title>
        <authorList>
            <person name="Spang A."/>
            <person name="Saw J.H."/>
            <person name="Jorgensen S.L."/>
            <person name="Zaremba-Niedzwiedzka K."/>
            <person name="Martijn J."/>
            <person name="Lind A.E."/>
            <person name="van Eijk R."/>
            <person name="Schleper C."/>
            <person name="Guy L."/>
            <person name="Ettema T.J."/>
        </authorList>
    </citation>
    <scope>NUCLEOTIDE SEQUENCE</scope>
</reference>
<protein>
    <submittedName>
        <fullName evidence="1">Uncharacterized protein</fullName>
    </submittedName>
</protein>
<sequence length="40" mass="4120">MTNKYRPTQPNFLSQCCGAAPSPMTPGVSADDLAGKCSAC</sequence>
<organism evidence="1">
    <name type="scientific">marine sediment metagenome</name>
    <dbReference type="NCBI Taxonomy" id="412755"/>
    <lineage>
        <taxon>unclassified sequences</taxon>
        <taxon>metagenomes</taxon>
        <taxon>ecological metagenomes</taxon>
    </lineage>
</organism>
<dbReference type="AlphaFoldDB" id="A0A0F9D8F8"/>